<keyword evidence="8" id="KW-0800">Toxin</keyword>
<comment type="cofactor">
    <cofactor evidence="1 8">
        <name>Mg(2+)</name>
        <dbReference type="ChEBI" id="CHEBI:18420"/>
    </cofactor>
</comment>
<dbReference type="InterPro" id="IPR002716">
    <property type="entry name" value="PIN_dom"/>
</dbReference>
<organism evidence="10 11">
    <name type="scientific">Streptomyces bambusae</name>
    <dbReference type="NCBI Taxonomy" id="1550616"/>
    <lineage>
        <taxon>Bacteria</taxon>
        <taxon>Bacillati</taxon>
        <taxon>Actinomycetota</taxon>
        <taxon>Actinomycetes</taxon>
        <taxon>Kitasatosporales</taxon>
        <taxon>Streptomycetaceae</taxon>
        <taxon>Streptomyces</taxon>
    </lineage>
</organism>
<dbReference type="InterPro" id="IPR022907">
    <property type="entry name" value="VapC_family"/>
</dbReference>
<comment type="function">
    <text evidence="8">Toxic component of a toxin-antitoxin (TA) system. An RNase.</text>
</comment>
<feature type="domain" description="PIN" evidence="9">
    <location>
        <begin position="31"/>
        <end position="120"/>
    </location>
</feature>
<keyword evidence="3 8" id="KW-0540">Nuclease</keyword>
<evidence type="ECO:0000256" key="7">
    <source>
        <dbReference type="ARBA" id="ARBA00038093"/>
    </source>
</evidence>
<name>A0ABS6Z4Z8_9ACTN</name>
<dbReference type="RefSeq" id="WP_219667070.1">
    <property type="nucleotide sequence ID" value="NZ_WTFF01000066.1"/>
</dbReference>
<feature type="binding site" evidence="8">
    <location>
        <position position="96"/>
    </location>
    <ligand>
        <name>Mg(2+)</name>
        <dbReference type="ChEBI" id="CHEBI:18420"/>
    </ligand>
</feature>
<dbReference type="SUPFAM" id="SSF88723">
    <property type="entry name" value="PIN domain-like"/>
    <property type="match status" value="1"/>
</dbReference>
<protein>
    <recommendedName>
        <fullName evidence="8">Ribonuclease VapC</fullName>
        <shortName evidence="8">RNase VapC</shortName>
        <ecNumber evidence="8">3.1.-.-</ecNumber>
    </recommendedName>
    <alternativeName>
        <fullName evidence="8">Toxin VapC</fullName>
    </alternativeName>
</protein>
<evidence type="ECO:0000256" key="2">
    <source>
        <dbReference type="ARBA" id="ARBA00022649"/>
    </source>
</evidence>
<dbReference type="Proteomes" id="UP000812013">
    <property type="component" value="Unassembled WGS sequence"/>
</dbReference>
<evidence type="ECO:0000313" key="10">
    <source>
        <dbReference type="EMBL" id="MBW5482626.1"/>
    </source>
</evidence>
<dbReference type="EMBL" id="WTFF01000066">
    <property type="protein sequence ID" value="MBW5482626.1"/>
    <property type="molecule type" value="Genomic_DNA"/>
</dbReference>
<evidence type="ECO:0000259" key="9">
    <source>
        <dbReference type="Pfam" id="PF01850"/>
    </source>
</evidence>
<keyword evidence="5 8" id="KW-0378">Hydrolase</keyword>
<evidence type="ECO:0000256" key="6">
    <source>
        <dbReference type="ARBA" id="ARBA00022842"/>
    </source>
</evidence>
<evidence type="ECO:0000256" key="3">
    <source>
        <dbReference type="ARBA" id="ARBA00022722"/>
    </source>
</evidence>
<evidence type="ECO:0000313" key="11">
    <source>
        <dbReference type="Proteomes" id="UP000812013"/>
    </source>
</evidence>
<dbReference type="InterPro" id="IPR029060">
    <property type="entry name" value="PIN-like_dom_sf"/>
</dbReference>
<gene>
    <name evidence="8" type="primary">vapC</name>
    <name evidence="10" type="ORF">GPJ59_12195</name>
</gene>
<reference evidence="10 11" key="1">
    <citation type="submission" date="2019-12" db="EMBL/GenBank/DDBJ databases">
        <title>Genome sequence of Streptomyces bambusae.</title>
        <authorList>
            <person name="Bansal K."/>
            <person name="Choksket S."/>
            <person name="Korpole S."/>
            <person name="Patil P.B."/>
        </authorList>
    </citation>
    <scope>NUCLEOTIDE SEQUENCE [LARGE SCALE GENOMIC DNA]</scope>
    <source>
        <strain evidence="10 11">SK60</strain>
    </source>
</reference>
<keyword evidence="4 8" id="KW-0479">Metal-binding</keyword>
<evidence type="ECO:0000256" key="8">
    <source>
        <dbReference type="HAMAP-Rule" id="MF_00265"/>
    </source>
</evidence>
<dbReference type="PANTHER" id="PTHR33653">
    <property type="entry name" value="RIBONUCLEASE VAPC2"/>
    <property type="match status" value="1"/>
</dbReference>
<evidence type="ECO:0000256" key="5">
    <source>
        <dbReference type="ARBA" id="ARBA00022801"/>
    </source>
</evidence>
<dbReference type="CDD" id="cd18755">
    <property type="entry name" value="PIN_MtVapC3_VapC21-like"/>
    <property type="match status" value="1"/>
</dbReference>
<dbReference type="EC" id="3.1.-.-" evidence="8"/>
<dbReference type="Pfam" id="PF01850">
    <property type="entry name" value="PIN"/>
    <property type="match status" value="1"/>
</dbReference>
<evidence type="ECO:0000256" key="1">
    <source>
        <dbReference type="ARBA" id="ARBA00001946"/>
    </source>
</evidence>
<proteinExistence type="inferred from homology"/>
<feature type="binding site" evidence="8">
    <location>
        <position position="8"/>
    </location>
    <ligand>
        <name>Mg(2+)</name>
        <dbReference type="ChEBI" id="CHEBI:18420"/>
    </ligand>
</feature>
<sequence length="138" mass="15561">MTELYLADKSALARSNLPPVKAVLMPLHKRGLLAICPPVEYEMMFSLRSKGEMPAVGKWLRGFDYLYCEYEDCERALEIQRLAIERGFHRALSWADLQIAATAERHGATLLHHDGDYDMIASLTGQRTQWVVPPGSAD</sequence>
<dbReference type="InterPro" id="IPR050556">
    <property type="entry name" value="Type_II_TA_system_RNase"/>
</dbReference>
<accession>A0ABS6Z4Z8</accession>
<comment type="similarity">
    <text evidence="7 8">Belongs to the PINc/VapC protein family.</text>
</comment>
<evidence type="ECO:0000256" key="4">
    <source>
        <dbReference type="ARBA" id="ARBA00022723"/>
    </source>
</evidence>
<keyword evidence="2 8" id="KW-1277">Toxin-antitoxin system</keyword>
<keyword evidence="6 8" id="KW-0460">Magnesium</keyword>
<comment type="caution">
    <text evidence="10">The sequence shown here is derived from an EMBL/GenBank/DDBJ whole genome shotgun (WGS) entry which is preliminary data.</text>
</comment>
<keyword evidence="11" id="KW-1185">Reference proteome</keyword>
<dbReference type="PANTHER" id="PTHR33653:SF1">
    <property type="entry name" value="RIBONUCLEASE VAPC2"/>
    <property type="match status" value="1"/>
</dbReference>
<dbReference type="HAMAP" id="MF_00265">
    <property type="entry name" value="VapC_Nob1"/>
    <property type="match status" value="1"/>
</dbReference>
<dbReference type="Gene3D" id="3.40.50.1010">
    <property type="entry name" value="5'-nuclease"/>
    <property type="match status" value="1"/>
</dbReference>